<name>A0A098MEK0_9BACL</name>
<accession>A0A098MEK0</accession>
<dbReference type="AlphaFoldDB" id="A0A098MEK0"/>
<comment type="caution">
    <text evidence="2">The sequence shown here is derived from an EMBL/GenBank/DDBJ whole genome shotgun (WGS) entry which is preliminary data.</text>
</comment>
<dbReference type="InterPro" id="IPR025889">
    <property type="entry name" value="GSP17M-like_dom"/>
</dbReference>
<dbReference type="Pfam" id="PF11181">
    <property type="entry name" value="YflT"/>
    <property type="match status" value="1"/>
</dbReference>
<dbReference type="eggNOG" id="ENOG503371K">
    <property type="taxonomic scope" value="Bacteria"/>
</dbReference>
<dbReference type="EMBL" id="JQCR01000001">
    <property type="protein sequence ID" value="KGE20969.1"/>
    <property type="molecule type" value="Genomic_DNA"/>
</dbReference>
<evidence type="ECO:0000313" key="2">
    <source>
        <dbReference type="EMBL" id="KGE20969.1"/>
    </source>
</evidence>
<reference evidence="2 3" key="2">
    <citation type="submission" date="2014-10" db="EMBL/GenBank/DDBJ databases">
        <title>Comparative genomics of the Paenibacillus odorifer group.</title>
        <authorList>
            <person name="Tsai Y.-C."/>
            <person name="Martin N."/>
            <person name="Korlach J."/>
            <person name="Wiedmann M."/>
        </authorList>
    </citation>
    <scope>NUCLEOTIDE SEQUENCE [LARGE SCALE GENOMIC DNA]</scope>
    <source>
        <strain evidence="2 3">DSM 18334</strain>
    </source>
</reference>
<evidence type="ECO:0000259" key="1">
    <source>
        <dbReference type="Pfam" id="PF11181"/>
    </source>
</evidence>
<evidence type="ECO:0000313" key="3">
    <source>
        <dbReference type="Proteomes" id="UP000029734"/>
    </source>
</evidence>
<protein>
    <submittedName>
        <fullName evidence="2">General stress protein</fullName>
    </submittedName>
</protein>
<gene>
    <name evidence="2" type="ORF">PWYN_02075</name>
</gene>
<organism evidence="2 3">
    <name type="scientific">Paenibacillus wynnii</name>
    <dbReference type="NCBI Taxonomy" id="268407"/>
    <lineage>
        <taxon>Bacteria</taxon>
        <taxon>Bacillati</taxon>
        <taxon>Bacillota</taxon>
        <taxon>Bacilli</taxon>
        <taxon>Bacillales</taxon>
        <taxon>Paenibacillaceae</taxon>
        <taxon>Paenibacillus</taxon>
    </lineage>
</organism>
<dbReference type="OrthoDB" id="2353304at2"/>
<dbReference type="RefSeq" id="WP_036647807.1">
    <property type="nucleotide sequence ID" value="NZ_JQCR01000001.1"/>
</dbReference>
<feature type="domain" description="General stress protein 17M-like" evidence="1">
    <location>
        <begin position="11"/>
        <end position="104"/>
    </location>
</feature>
<sequence>MDSIGAQVYAKVLQNSVQAIEEVNRLHSSGYSRENIYVISHDQAREGRIVDVADANEVGLKEEGLFGAIANMFRSRGDALRSKITSLGFSGAEANFYEKELDLGKVLVIAKKPSF</sequence>
<dbReference type="STRING" id="268407.PWYN_02075"/>
<keyword evidence="3" id="KW-1185">Reference proteome</keyword>
<proteinExistence type="predicted"/>
<dbReference type="Proteomes" id="UP000029734">
    <property type="component" value="Unassembled WGS sequence"/>
</dbReference>
<reference evidence="2 3" key="1">
    <citation type="submission" date="2014-08" db="EMBL/GenBank/DDBJ databases">
        <authorList>
            <person name="den Bakker H.C."/>
        </authorList>
    </citation>
    <scope>NUCLEOTIDE SEQUENCE [LARGE SCALE GENOMIC DNA]</scope>
    <source>
        <strain evidence="2 3">DSM 18334</strain>
    </source>
</reference>